<dbReference type="GO" id="GO:0046872">
    <property type="term" value="F:metal ion binding"/>
    <property type="evidence" value="ECO:0007669"/>
    <property type="project" value="UniProtKB-KW"/>
</dbReference>
<feature type="region of interest" description="Disordered" evidence="5">
    <location>
        <begin position="272"/>
        <end position="298"/>
    </location>
</feature>
<reference evidence="10" key="1">
    <citation type="journal article" date="2018" name="Nat. Microbiol.">
        <title>Leveraging single-cell genomics to expand the fungal tree of life.</title>
        <authorList>
            <person name="Ahrendt S.R."/>
            <person name="Quandt C.A."/>
            <person name="Ciobanu D."/>
            <person name="Clum A."/>
            <person name="Salamov A."/>
            <person name="Andreopoulos B."/>
            <person name="Cheng J.F."/>
            <person name="Woyke T."/>
            <person name="Pelin A."/>
            <person name="Henrissat B."/>
            <person name="Reynolds N.K."/>
            <person name="Benny G.L."/>
            <person name="Smith M.E."/>
            <person name="James T.Y."/>
            <person name="Grigoriev I.V."/>
        </authorList>
    </citation>
    <scope>NUCLEOTIDE SEQUENCE [LARGE SCALE GENOMIC DNA]</scope>
</reference>
<evidence type="ECO:0008006" key="11">
    <source>
        <dbReference type="Google" id="ProtNLM"/>
    </source>
</evidence>
<evidence type="ECO:0000313" key="10">
    <source>
        <dbReference type="Proteomes" id="UP000269721"/>
    </source>
</evidence>
<gene>
    <name evidence="9" type="ORF">BDK51DRAFT_46349</name>
</gene>
<evidence type="ECO:0000256" key="5">
    <source>
        <dbReference type="SAM" id="MobiDB-lite"/>
    </source>
</evidence>
<dbReference type="SUPFAM" id="SSF88713">
    <property type="entry name" value="Glycoside hydrolase/deacetylase"/>
    <property type="match status" value="1"/>
</dbReference>
<feature type="transmembrane region" description="Helical" evidence="6">
    <location>
        <begin position="329"/>
        <end position="351"/>
    </location>
</feature>
<dbReference type="InterPro" id="IPR001452">
    <property type="entry name" value="SH3_domain"/>
</dbReference>
<dbReference type="SUPFAM" id="SSF50044">
    <property type="entry name" value="SH3-domain"/>
    <property type="match status" value="1"/>
</dbReference>
<feature type="region of interest" description="Disordered" evidence="5">
    <location>
        <begin position="1"/>
        <end position="24"/>
    </location>
</feature>
<dbReference type="EMBL" id="KZ995417">
    <property type="protein sequence ID" value="RKO90722.1"/>
    <property type="molecule type" value="Genomic_DNA"/>
</dbReference>
<sequence>MGLRPIHGPPGTPQHQGRHLRPQQHFRPQRAVVNGRLFNPPTAHAACYWPVVNGGGGTCGSATANFPADITACPEANTWGLTYDDGPTVNVVNGVNVGDTVEIRKHLDALGVKASAIPTRSSPPHPMTSMTNEQIVAEIKYTEAFLYKTIGKIPTMWRAPYGDVDNRVRAITAALGYQTVFWTTSPDRDSTDADQAISAGQSLADGIVSTVESWFIPGPGFIELEHDIDTFTSGIAVRVLEAIQAQGSSFPLKIMPVGTCVNKPFYRDGTAAAPASGSSSSSAPPQSSTPASTNSPSSSVSPQSSLLFAPSSTSSSLLFKSSLSLTSTVGIAVGCVAGGFLIAVLAMYLLWRHRRGQRAFGTILDSAPTFTMPHDAFASPDPPAYGTLSPNLATPVENVTAHRALPHENAKGAGGTRPMLSTTGGSSFVHGAMAVARAAHSPKSEDELALRIGERVIVEEVLADGWAKGRIVEDGREGVFPYGAVVHTL</sequence>
<evidence type="ECO:0000256" key="2">
    <source>
        <dbReference type="ARBA" id="ARBA00022723"/>
    </source>
</evidence>
<keyword evidence="6" id="KW-1133">Transmembrane helix</keyword>
<feature type="domain" description="SH3" evidence="7">
    <location>
        <begin position="429"/>
        <end position="489"/>
    </location>
</feature>
<protein>
    <recommendedName>
        <fullName evidence="11">SH3 domain-containing protein</fullName>
    </recommendedName>
</protein>
<dbReference type="PANTHER" id="PTHR10587">
    <property type="entry name" value="GLYCOSYL TRANSFERASE-RELATED"/>
    <property type="match status" value="1"/>
</dbReference>
<keyword evidence="2" id="KW-0479">Metal-binding</keyword>
<dbReference type="Gene3D" id="2.30.30.40">
    <property type="entry name" value="SH3 Domains"/>
    <property type="match status" value="1"/>
</dbReference>
<dbReference type="InterPro" id="IPR011330">
    <property type="entry name" value="Glyco_hydro/deAcase_b/a-brl"/>
</dbReference>
<dbReference type="OrthoDB" id="407355at2759"/>
<dbReference type="Gene3D" id="3.20.20.370">
    <property type="entry name" value="Glycoside hydrolase/deacetylase"/>
    <property type="match status" value="1"/>
</dbReference>
<dbReference type="InterPro" id="IPR050248">
    <property type="entry name" value="Polysacc_deacetylase_ArnD"/>
</dbReference>
<keyword evidence="3" id="KW-0378">Hydrolase</keyword>
<dbReference type="InterPro" id="IPR036028">
    <property type="entry name" value="SH3-like_dom_sf"/>
</dbReference>
<evidence type="ECO:0000259" key="8">
    <source>
        <dbReference type="PROSITE" id="PS51677"/>
    </source>
</evidence>
<feature type="domain" description="NodB homology" evidence="8">
    <location>
        <begin position="30"/>
        <end position="251"/>
    </location>
</feature>
<proteinExistence type="predicted"/>
<dbReference type="InterPro" id="IPR002509">
    <property type="entry name" value="NODB_dom"/>
</dbReference>
<organism evidence="9 10">
    <name type="scientific">Blyttiomyces helicus</name>
    <dbReference type="NCBI Taxonomy" id="388810"/>
    <lineage>
        <taxon>Eukaryota</taxon>
        <taxon>Fungi</taxon>
        <taxon>Fungi incertae sedis</taxon>
        <taxon>Chytridiomycota</taxon>
        <taxon>Chytridiomycota incertae sedis</taxon>
        <taxon>Chytridiomycetes</taxon>
        <taxon>Chytridiomycetes incertae sedis</taxon>
        <taxon>Blyttiomyces</taxon>
    </lineage>
</organism>
<dbReference type="PROSITE" id="PS51677">
    <property type="entry name" value="NODB"/>
    <property type="match status" value="1"/>
</dbReference>
<accession>A0A4P9WEA4</accession>
<keyword evidence="6" id="KW-0812">Transmembrane</keyword>
<dbReference type="PANTHER" id="PTHR10587:SF133">
    <property type="entry name" value="CHITIN DEACETYLASE 1-RELATED"/>
    <property type="match status" value="1"/>
</dbReference>
<evidence type="ECO:0000256" key="4">
    <source>
        <dbReference type="PROSITE-ProRule" id="PRU00192"/>
    </source>
</evidence>
<keyword evidence="6" id="KW-0472">Membrane</keyword>
<dbReference type="Pfam" id="PF01522">
    <property type="entry name" value="Polysacc_deac_1"/>
    <property type="match status" value="1"/>
</dbReference>
<name>A0A4P9WEA4_9FUNG</name>
<evidence type="ECO:0000256" key="6">
    <source>
        <dbReference type="SAM" id="Phobius"/>
    </source>
</evidence>
<evidence type="ECO:0000256" key="1">
    <source>
        <dbReference type="ARBA" id="ARBA00022443"/>
    </source>
</evidence>
<dbReference type="GO" id="GO:0009272">
    <property type="term" value="P:fungal-type cell wall biogenesis"/>
    <property type="evidence" value="ECO:0007669"/>
    <property type="project" value="UniProtKB-ARBA"/>
</dbReference>
<evidence type="ECO:0000313" key="9">
    <source>
        <dbReference type="EMBL" id="RKO90722.1"/>
    </source>
</evidence>
<dbReference type="CDD" id="cd00174">
    <property type="entry name" value="SH3"/>
    <property type="match status" value="1"/>
</dbReference>
<dbReference type="PROSITE" id="PS50002">
    <property type="entry name" value="SH3"/>
    <property type="match status" value="1"/>
</dbReference>
<dbReference type="GO" id="GO:0004099">
    <property type="term" value="F:chitin deacetylase activity"/>
    <property type="evidence" value="ECO:0007669"/>
    <property type="project" value="TreeGrafter"/>
</dbReference>
<keyword evidence="1 4" id="KW-0728">SH3 domain</keyword>
<dbReference type="SMART" id="SM00326">
    <property type="entry name" value="SH3"/>
    <property type="match status" value="1"/>
</dbReference>
<dbReference type="GO" id="GO:0005975">
    <property type="term" value="P:carbohydrate metabolic process"/>
    <property type="evidence" value="ECO:0007669"/>
    <property type="project" value="InterPro"/>
</dbReference>
<keyword evidence="10" id="KW-1185">Reference proteome</keyword>
<dbReference type="AlphaFoldDB" id="A0A4P9WEA4"/>
<dbReference type="Proteomes" id="UP000269721">
    <property type="component" value="Unassembled WGS sequence"/>
</dbReference>
<dbReference type="GO" id="GO:0016020">
    <property type="term" value="C:membrane"/>
    <property type="evidence" value="ECO:0007669"/>
    <property type="project" value="TreeGrafter"/>
</dbReference>
<dbReference type="Pfam" id="PF14604">
    <property type="entry name" value="SH3_9"/>
    <property type="match status" value="1"/>
</dbReference>
<evidence type="ECO:0000259" key="7">
    <source>
        <dbReference type="PROSITE" id="PS50002"/>
    </source>
</evidence>
<evidence type="ECO:0000256" key="3">
    <source>
        <dbReference type="ARBA" id="ARBA00022801"/>
    </source>
</evidence>